<protein>
    <submittedName>
        <fullName evidence="1">Uncharacterized protein</fullName>
    </submittedName>
</protein>
<dbReference type="AlphaFoldDB" id="A0A8S3DCP0"/>
<evidence type="ECO:0000313" key="1">
    <source>
        <dbReference type="EMBL" id="CAF4964028.1"/>
    </source>
</evidence>
<organism evidence="1 2">
    <name type="scientific">Rotaria magnacalcarata</name>
    <dbReference type="NCBI Taxonomy" id="392030"/>
    <lineage>
        <taxon>Eukaryota</taxon>
        <taxon>Metazoa</taxon>
        <taxon>Spiralia</taxon>
        <taxon>Gnathifera</taxon>
        <taxon>Rotifera</taxon>
        <taxon>Eurotatoria</taxon>
        <taxon>Bdelloidea</taxon>
        <taxon>Philodinida</taxon>
        <taxon>Philodinidae</taxon>
        <taxon>Rotaria</taxon>
    </lineage>
</organism>
<feature type="non-terminal residue" evidence="1">
    <location>
        <position position="25"/>
    </location>
</feature>
<gene>
    <name evidence="1" type="ORF">GIL414_LOCUS55026</name>
</gene>
<dbReference type="Proteomes" id="UP000681720">
    <property type="component" value="Unassembled WGS sequence"/>
</dbReference>
<dbReference type="EMBL" id="CAJOBJ010194305">
    <property type="protein sequence ID" value="CAF4964028.1"/>
    <property type="molecule type" value="Genomic_DNA"/>
</dbReference>
<name>A0A8S3DCP0_9BILA</name>
<accession>A0A8S3DCP0</accession>
<sequence length="25" mass="2895">MTGDRAQSLGGWAQPSHALRWLRHY</sequence>
<proteinExistence type="predicted"/>
<evidence type="ECO:0000313" key="2">
    <source>
        <dbReference type="Proteomes" id="UP000681720"/>
    </source>
</evidence>
<comment type="caution">
    <text evidence="1">The sequence shown here is derived from an EMBL/GenBank/DDBJ whole genome shotgun (WGS) entry which is preliminary data.</text>
</comment>
<reference evidence="1" key="1">
    <citation type="submission" date="2021-02" db="EMBL/GenBank/DDBJ databases">
        <authorList>
            <person name="Nowell W R."/>
        </authorList>
    </citation>
    <scope>NUCLEOTIDE SEQUENCE</scope>
</reference>